<gene>
    <name evidence="1" type="primary">25</name>
    <name evidence="1" type="ORF">SEA_PINNIE_25</name>
</gene>
<dbReference type="KEGG" id="vg:63926253"/>
<organism evidence="1 2">
    <name type="scientific">Mycobacterium phage Pinnie</name>
    <dbReference type="NCBI Taxonomy" id="2517965"/>
    <lineage>
        <taxon>Viruses</taxon>
        <taxon>Duplodnaviria</taxon>
        <taxon>Heunggongvirae</taxon>
        <taxon>Uroviricota</taxon>
        <taxon>Caudoviricetes</taxon>
        <taxon>Gclasvirinae</taxon>
        <taxon>Pinnievirus</taxon>
        <taxon>Pinnievirus pinnie</taxon>
    </lineage>
</organism>
<dbReference type="RefSeq" id="YP_010051760.1">
    <property type="nucleotide sequence ID" value="NC_054447.1"/>
</dbReference>
<evidence type="ECO:0000313" key="2">
    <source>
        <dbReference type="Proteomes" id="UP000294943"/>
    </source>
</evidence>
<name>A0A482JDC5_9CAUD</name>
<proteinExistence type="predicted"/>
<accession>A0A482JDC5</accession>
<keyword evidence="2" id="KW-1185">Reference proteome</keyword>
<sequence length="127" mass="12967">MSVGPTAYLVNKLLDLTFRNVAWTPPAIVYVRGHTGDPGAAGTANASLQTTRYATSWAAAASGLVNISGTPEITLNATETISHVSYWDAATGGNCLWTAQASVAKAGAAADIIRITTAQLGFTGLAA</sequence>
<dbReference type="Pfam" id="PF23140">
    <property type="entry name" value="Gp80"/>
    <property type="match status" value="1"/>
</dbReference>
<protein>
    <submittedName>
        <fullName evidence="1">Uncharacterized protein</fullName>
    </submittedName>
</protein>
<dbReference type="Proteomes" id="UP000294943">
    <property type="component" value="Segment"/>
</dbReference>
<dbReference type="InterPro" id="IPR056908">
    <property type="entry name" value="Gp80-like"/>
</dbReference>
<reference evidence="1 2" key="1">
    <citation type="submission" date="2019-02" db="EMBL/GenBank/DDBJ databases">
        <authorList>
            <person name="Snodgrass R."/>
            <person name="Smith E."/>
            <person name="Crawford I."/>
            <person name="Engstrom J."/>
            <person name="Gendron A."/>
            <person name="Guevara E."/>
            <person name="Kramer K."/>
            <person name="Steinberg Z."/>
            <person name="Walls L."/>
            <person name="Wright R."/>
            <person name="Smith-Flores H.F."/>
            <person name="Ettinger A.-S.H."/>
            <person name="Haydock J."/>
            <person name="Anders K.R."/>
            <person name="Garlena R.A."/>
            <person name="Russell D.A."/>
            <person name="Pope W.H."/>
            <person name="Jacobs-Sera D."/>
            <person name="Hendrix R.W."/>
            <person name="Hatfull G.F."/>
        </authorList>
    </citation>
    <scope>NUCLEOTIDE SEQUENCE [LARGE SCALE GENOMIC DNA]</scope>
</reference>
<dbReference type="EMBL" id="MK494105">
    <property type="protein sequence ID" value="QBP30239.1"/>
    <property type="molecule type" value="Genomic_DNA"/>
</dbReference>
<evidence type="ECO:0000313" key="1">
    <source>
        <dbReference type="EMBL" id="QBP30239.1"/>
    </source>
</evidence>
<dbReference type="GeneID" id="63926253"/>